<dbReference type="Gene3D" id="3.30.465.10">
    <property type="match status" value="1"/>
</dbReference>
<dbReference type="EMBL" id="JAAXPG010000010">
    <property type="protein sequence ID" value="NKY98493.1"/>
    <property type="molecule type" value="Genomic_DNA"/>
</dbReference>
<keyword evidence="3" id="KW-1003">Cell membrane</keyword>
<dbReference type="PANTHER" id="PTHR43099">
    <property type="entry name" value="UPF0053 PROTEIN YRKA"/>
    <property type="match status" value="1"/>
</dbReference>
<dbReference type="SUPFAM" id="SSF54631">
    <property type="entry name" value="CBS-domain pair"/>
    <property type="match status" value="1"/>
</dbReference>
<feature type="transmembrane region" description="Helical" evidence="11">
    <location>
        <begin position="96"/>
        <end position="120"/>
    </location>
</feature>
<feature type="transmembrane region" description="Helical" evidence="11">
    <location>
        <begin position="59"/>
        <end position="84"/>
    </location>
</feature>
<organism evidence="14 15">
    <name type="scientific">Nocardiopsis alborubida</name>
    <dbReference type="NCBI Taxonomy" id="146802"/>
    <lineage>
        <taxon>Bacteria</taxon>
        <taxon>Bacillati</taxon>
        <taxon>Actinomycetota</taxon>
        <taxon>Actinomycetes</taxon>
        <taxon>Streptosporangiales</taxon>
        <taxon>Nocardiopsidaceae</taxon>
        <taxon>Nocardiopsis</taxon>
    </lineage>
</organism>
<dbReference type="Pfam" id="PF03471">
    <property type="entry name" value="CorC_HlyC"/>
    <property type="match status" value="1"/>
</dbReference>
<comment type="similarity">
    <text evidence="2">Belongs to the UPF0053 family.</text>
</comment>
<dbReference type="AlphaFoldDB" id="A0A7X6MBS0"/>
<feature type="domain" description="CBS" evidence="12">
    <location>
        <begin position="276"/>
        <end position="331"/>
    </location>
</feature>
<accession>A0A7X6MBS0</accession>
<evidence type="ECO:0000256" key="8">
    <source>
        <dbReference type="ARBA" id="ARBA00023136"/>
    </source>
</evidence>
<feature type="domain" description="CNNM transmembrane" evidence="13">
    <location>
        <begin position="1"/>
        <end position="195"/>
    </location>
</feature>
<sequence>MEGYGAQIGLVLVLVVVNAVFAGSEIALITLREGQIRRLEERGPGGRAVARLARDPNRFLATIQIGITLAGFLASAAAAVSLARPLVGPLGFLGSYAAPVSVVLVTVVLAFVTLVLGELAPKRVAMQRAEPWALLVARPLNALALLSRPAVWLLSVSTDLVVRLSGVDPKGTRDEATEEELRDMIAAQGQMTPEQRTILSGAFDITGRTLRQVLVPRPDVDTVPADLPAREAALLLAEHGHSRAPVVSRGDMDDIVGVVHWSDLLRGEGTAEDLAREPLLLPGSLTVSAALHRLTVERQQLAVVIGESGEVSGIVSLEDLLEEVVGEIYDETDTDERTPARLDDGALRLPGAYPVHELEDLGVVLTARPQGSYVTVAGMVLVLLGHIPEEPGESVDLGGWTATVTGADGRVVSELLLTPAR</sequence>
<dbReference type="Pfam" id="PF00571">
    <property type="entry name" value="CBS"/>
    <property type="match status" value="2"/>
</dbReference>
<evidence type="ECO:0000256" key="7">
    <source>
        <dbReference type="ARBA" id="ARBA00023122"/>
    </source>
</evidence>
<dbReference type="InterPro" id="IPR005170">
    <property type="entry name" value="Transptr-assoc_dom"/>
</dbReference>
<dbReference type="RefSeq" id="WP_061078149.1">
    <property type="nucleotide sequence ID" value="NZ_JAAXPG010000010.1"/>
</dbReference>
<comment type="caution">
    <text evidence="14">The sequence shown here is derived from an EMBL/GenBank/DDBJ whole genome shotgun (WGS) entry which is preliminary data.</text>
</comment>
<dbReference type="PROSITE" id="PS51371">
    <property type="entry name" value="CBS"/>
    <property type="match status" value="2"/>
</dbReference>
<feature type="domain" description="CBS" evidence="12">
    <location>
        <begin position="216"/>
        <end position="274"/>
    </location>
</feature>
<keyword evidence="6 10" id="KW-1133">Transmembrane helix</keyword>
<proteinExistence type="inferred from homology"/>
<dbReference type="InterPro" id="IPR044751">
    <property type="entry name" value="Ion_transp-like_CBS"/>
</dbReference>
<dbReference type="Gene3D" id="3.10.580.10">
    <property type="entry name" value="CBS-domain"/>
    <property type="match status" value="1"/>
</dbReference>
<evidence type="ECO:0000313" key="15">
    <source>
        <dbReference type="Proteomes" id="UP000553209"/>
    </source>
</evidence>
<dbReference type="GO" id="GO:0005886">
    <property type="term" value="C:plasma membrane"/>
    <property type="evidence" value="ECO:0007669"/>
    <property type="project" value="UniProtKB-SubCell"/>
</dbReference>
<dbReference type="InterPro" id="IPR036318">
    <property type="entry name" value="FAD-bd_PCMH-like_sf"/>
</dbReference>
<keyword evidence="8 10" id="KW-0472">Membrane</keyword>
<keyword evidence="7 9" id="KW-0129">CBS domain</keyword>
<dbReference type="CDD" id="cd04590">
    <property type="entry name" value="CBS_pair_CorC_HlyC_assoc"/>
    <property type="match status" value="1"/>
</dbReference>
<gene>
    <name evidence="14" type="ORF">HGB44_12620</name>
</gene>
<protein>
    <submittedName>
        <fullName evidence="14">HlyC/CorC family transporter</fullName>
    </submittedName>
</protein>
<dbReference type="Pfam" id="PF01595">
    <property type="entry name" value="CNNM"/>
    <property type="match status" value="1"/>
</dbReference>
<dbReference type="SUPFAM" id="SSF56176">
    <property type="entry name" value="FAD-binding/transporter-associated domain-like"/>
    <property type="match status" value="1"/>
</dbReference>
<dbReference type="SMART" id="SM00116">
    <property type="entry name" value="CBS"/>
    <property type="match status" value="2"/>
</dbReference>
<dbReference type="PROSITE" id="PS51846">
    <property type="entry name" value="CNNM"/>
    <property type="match status" value="1"/>
</dbReference>
<feature type="transmembrane region" description="Helical" evidence="11">
    <location>
        <begin position="6"/>
        <end position="31"/>
    </location>
</feature>
<dbReference type="InterPro" id="IPR002550">
    <property type="entry name" value="CNNM"/>
</dbReference>
<evidence type="ECO:0000313" key="14">
    <source>
        <dbReference type="EMBL" id="NKY98493.1"/>
    </source>
</evidence>
<keyword evidence="4 10" id="KW-0812">Transmembrane</keyword>
<evidence type="ECO:0000256" key="5">
    <source>
        <dbReference type="ARBA" id="ARBA00022737"/>
    </source>
</evidence>
<dbReference type="InterPro" id="IPR016169">
    <property type="entry name" value="FAD-bd_PCMH_sub2"/>
</dbReference>
<name>A0A7X6MBS0_9ACTN</name>
<dbReference type="InterPro" id="IPR000644">
    <property type="entry name" value="CBS_dom"/>
</dbReference>
<evidence type="ECO:0000256" key="10">
    <source>
        <dbReference type="PROSITE-ProRule" id="PRU01193"/>
    </source>
</evidence>
<evidence type="ECO:0000256" key="3">
    <source>
        <dbReference type="ARBA" id="ARBA00022475"/>
    </source>
</evidence>
<dbReference type="GO" id="GO:0050660">
    <property type="term" value="F:flavin adenine dinucleotide binding"/>
    <property type="evidence" value="ECO:0007669"/>
    <property type="project" value="InterPro"/>
</dbReference>
<keyword evidence="15" id="KW-1185">Reference proteome</keyword>
<dbReference type="InterPro" id="IPR046342">
    <property type="entry name" value="CBS_dom_sf"/>
</dbReference>
<keyword evidence="5" id="KW-0677">Repeat</keyword>
<evidence type="ECO:0000259" key="13">
    <source>
        <dbReference type="PROSITE" id="PS51846"/>
    </source>
</evidence>
<evidence type="ECO:0000256" key="6">
    <source>
        <dbReference type="ARBA" id="ARBA00022989"/>
    </source>
</evidence>
<evidence type="ECO:0000256" key="1">
    <source>
        <dbReference type="ARBA" id="ARBA00004651"/>
    </source>
</evidence>
<evidence type="ECO:0000256" key="11">
    <source>
        <dbReference type="SAM" id="Phobius"/>
    </source>
</evidence>
<evidence type="ECO:0000256" key="2">
    <source>
        <dbReference type="ARBA" id="ARBA00006337"/>
    </source>
</evidence>
<evidence type="ECO:0000259" key="12">
    <source>
        <dbReference type="PROSITE" id="PS51371"/>
    </source>
</evidence>
<evidence type="ECO:0000256" key="4">
    <source>
        <dbReference type="ARBA" id="ARBA00022692"/>
    </source>
</evidence>
<dbReference type="SMART" id="SM01091">
    <property type="entry name" value="CorC_HlyC"/>
    <property type="match status" value="1"/>
</dbReference>
<dbReference type="PANTHER" id="PTHR43099:SF5">
    <property type="entry name" value="HLYC_CORC FAMILY TRANSPORTER"/>
    <property type="match status" value="1"/>
</dbReference>
<reference evidence="14 15" key="1">
    <citation type="submission" date="2020-04" db="EMBL/GenBank/DDBJ databases">
        <title>MicrobeNet Type strains.</title>
        <authorList>
            <person name="Nicholson A.C."/>
        </authorList>
    </citation>
    <scope>NUCLEOTIDE SEQUENCE [LARGE SCALE GENOMIC DNA]</scope>
    <source>
        <strain evidence="14 15">ATCC 23612</strain>
    </source>
</reference>
<dbReference type="InterPro" id="IPR051676">
    <property type="entry name" value="UPF0053_domain"/>
</dbReference>
<evidence type="ECO:0000256" key="9">
    <source>
        <dbReference type="PROSITE-ProRule" id="PRU00703"/>
    </source>
</evidence>
<dbReference type="Proteomes" id="UP000553209">
    <property type="component" value="Unassembled WGS sequence"/>
</dbReference>
<comment type="subcellular location">
    <subcellularLocation>
        <location evidence="1">Cell membrane</location>
        <topology evidence="1">Multi-pass membrane protein</topology>
    </subcellularLocation>
</comment>